<accession>A0ABU2ZZE6</accession>
<evidence type="ECO:0000313" key="6">
    <source>
        <dbReference type="Proteomes" id="UP001266357"/>
    </source>
</evidence>
<evidence type="ECO:0000259" key="4">
    <source>
        <dbReference type="Pfam" id="PF00291"/>
    </source>
</evidence>
<organism evidence="5 6">
    <name type="scientific">Thalassotalea castellviae</name>
    <dbReference type="NCBI Taxonomy" id="3075612"/>
    <lineage>
        <taxon>Bacteria</taxon>
        <taxon>Pseudomonadati</taxon>
        <taxon>Pseudomonadota</taxon>
        <taxon>Gammaproteobacteria</taxon>
        <taxon>Alteromonadales</taxon>
        <taxon>Colwelliaceae</taxon>
        <taxon>Thalassotalea</taxon>
    </lineage>
</organism>
<dbReference type="SUPFAM" id="SSF53686">
    <property type="entry name" value="Tryptophan synthase beta subunit-like PLP-dependent enzymes"/>
    <property type="match status" value="1"/>
</dbReference>
<comment type="cofactor">
    <cofactor evidence="1">
        <name>pyridoxal 5'-phosphate</name>
        <dbReference type="ChEBI" id="CHEBI:597326"/>
    </cofactor>
</comment>
<comment type="similarity">
    <text evidence="2">Belongs to the ACC deaminase/D-cysteine desulfhydrase family.</text>
</comment>
<evidence type="ECO:0000256" key="1">
    <source>
        <dbReference type="ARBA" id="ARBA00001933"/>
    </source>
</evidence>
<keyword evidence="3" id="KW-0663">Pyridoxal phosphate</keyword>
<evidence type="ECO:0000256" key="2">
    <source>
        <dbReference type="ARBA" id="ARBA00008639"/>
    </source>
</evidence>
<sequence length="315" mass="35636">MSNFSELQTLQHPLFEQYQLQVQIKRDDLIDPIISGNKWRKLKYNLKHVKENGYKGIISFGGAYSNHIHALAFACNQHDLHALGIIRGEAHYAENFTLSKARKWGMTLHFVDRQTYRERNCEKYLQQLSQQFPDYFIIPEGGSNVLALRGVAEICHELNIQTQYDTLITPVGSAGTISGLISGDNNQHNILGIAVLKQTDYLTEEVSALLNDKHNQPLNNWQIFNNYHDGGYAKFSPESLTKLQAFSAVTGVPFEPIYSGKMILALLDLINIGYFQPHHKIVLLHTGGLQGLGGLIEQNKLKASEWPLPLEQQVR</sequence>
<evidence type="ECO:0000313" key="5">
    <source>
        <dbReference type="EMBL" id="MDT0603294.1"/>
    </source>
</evidence>
<dbReference type="Proteomes" id="UP001266357">
    <property type="component" value="Unassembled WGS sequence"/>
</dbReference>
<dbReference type="Pfam" id="PF00291">
    <property type="entry name" value="PALP"/>
    <property type="match status" value="1"/>
</dbReference>
<protein>
    <submittedName>
        <fullName evidence="5">Pyridoxal-phosphate dependent enzyme</fullName>
    </submittedName>
</protein>
<feature type="domain" description="Tryptophan synthase beta chain-like PALP" evidence="4">
    <location>
        <begin position="14"/>
        <end position="287"/>
    </location>
</feature>
<gene>
    <name evidence="5" type="ORF">RM573_06765</name>
</gene>
<dbReference type="InterPro" id="IPR027278">
    <property type="entry name" value="ACCD_DCysDesulf"/>
</dbReference>
<name>A0ABU2ZZE6_9GAMM</name>
<reference evidence="5 6" key="1">
    <citation type="submission" date="2023-09" db="EMBL/GenBank/DDBJ databases">
        <authorList>
            <person name="Rey-Velasco X."/>
        </authorList>
    </citation>
    <scope>NUCLEOTIDE SEQUENCE [LARGE SCALE GENOMIC DNA]</scope>
    <source>
        <strain evidence="5 6">W431</strain>
    </source>
</reference>
<dbReference type="PIRSF" id="PIRSF006278">
    <property type="entry name" value="ACCD_DCysDesulf"/>
    <property type="match status" value="1"/>
</dbReference>
<dbReference type="RefSeq" id="WP_311579199.1">
    <property type="nucleotide sequence ID" value="NZ_JAVRIF010000003.1"/>
</dbReference>
<proteinExistence type="inferred from homology"/>
<dbReference type="InterPro" id="IPR001926">
    <property type="entry name" value="TrpB-like_PALP"/>
</dbReference>
<dbReference type="PANTHER" id="PTHR43780:SF2">
    <property type="entry name" value="1-AMINOCYCLOPROPANE-1-CARBOXYLATE DEAMINASE-RELATED"/>
    <property type="match status" value="1"/>
</dbReference>
<dbReference type="InterPro" id="IPR036052">
    <property type="entry name" value="TrpB-like_PALP_sf"/>
</dbReference>
<dbReference type="EMBL" id="JAVRIF010000003">
    <property type="protein sequence ID" value="MDT0603294.1"/>
    <property type="molecule type" value="Genomic_DNA"/>
</dbReference>
<evidence type="ECO:0000256" key="3">
    <source>
        <dbReference type="ARBA" id="ARBA00022898"/>
    </source>
</evidence>
<dbReference type="PANTHER" id="PTHR43780">
    <property type="entry name" value="1-AMINOCYCLOPROPANE-1-CARBOXYLATE DEAMINASE-RELATED"/>
    <property type="match status" value="1"/>
</dbReference>
<comment type="caution">
    <text evidence="5">The sequence shown here is derived from an EMBL/GenBank/DDBJ whole genome shotgun (WGS) entry which is preliminary data.</text>
</comment>
<dbReference type="Gene3D" id="3.40.50.1100">
    <property type="match status" value="2"/>
</dbReference>
<keyword evidence="6" id="KW-1185">Reference proteome</keyword>